<evidence type="ECO:0000256" key="1">
    <source>
        <dbReference type="SAM" id="MobiDB-lite"/>
    </source>
</evidence>
<feature type="region of interest" description="Disordered" evidence="1">
    <location>
        <begin position="106"/>
        <end position="140"/>
    </location>
</feature>
<dbReference type="EMBL" id="JARGDH010000004">
    <property type="protein sequence ID" value="KAL0270730.1"/>
    <property type="molecule type" value="Genomic_DNA"/>
</dbReference>
<keyword evidence="2" id="KW-0812">Transmembrane</keyword>
<sequence>MDQCMLSMLPGYTHLFTDTKIRSLFACQFTFCVVTSILITYYLVTRFVAARDRSFCEALRLMGPLREKIGQIGVQRQTITACLDSTEDRCSIHYPLLRCVAGQKPEGATCADELDSQTDYSSSDTRTDRRNDSSEQFSSA</sequence>
<evidence type="ECO:0000256" key="2">
    <source>
        <dbReference type="SAM" id="Phobius"/>
    </source>
</evidence>
<name>A0AAW2HMN5_9NEOP</name>
<proteinExistence type="predicted"/>
<organism evidence="3">
    <name type="scientific">Menopon gallinae</name>
    <name type="common">poultry shaft louse</name>
    <dbReference type="NCBI Taxonomy" id="328185"/>
    <lineage>
        <taxon>Eukaryota</taxon>
        <taxon>Metazoa</taxon>
        <taxon>Ecdysozoa</taxon>
        <taxon>Arthropoda</taxon>
        <taxon>Hexapoda</taxon>
        <taxon>Insecta</taxon>
        <taxon>Pterygota</taxon>
        <taxon>Neoptera</taxon>
        <taxon>Paraneoptera</taxon>
        <taxon>Psocodea</taxon>
        <taxon>Troctomorpha</taxon>
        <taxon>Phthiraptera</taxon>
        <taxon>Amblycera</taxon>
        <taxon>Menoponidae</taxon>
        <taxon>Menopon</taxon>
    </lineage>
</organism>
<evidence type="ECO:0000313" key="3">
    <source>
        <dbReference type="EMBL" id="KAL0270730.1"/>
    </source>
</evidence>
<protein>
    <submittedName>
        <fullName evidence="3">Uncharacterized protein</fullName>
    </submittedName>
</protein>
<gene>
    <name evidence="3" type="ORF">PYX00_008036</name>
</gene>
<accession>A0AAW2HMN5</accession>
<keyword evidence="2" id="KW-1133">Transmembrane helix</keyword>
<reference evidence="3" key="1">
    <citation type="journal article" date="2024" name="Gigascience">
        <title>Chromosome-level genome of the poultry shaft louse Menopon gallinae provides insight into the host-switching and adaptive evolution of parasitic lice.</title>
        <authorList>
            <person name="Xu Y."/>
            <person name="Ma L."/>
            <person name="Liu S."/>
            <person name="Liang Y."/>
            <person name="Liu Q."/>
            <person name="He Z."/>
            <person name="Tian L."/>
            <person name="Duan Y."/>
            <person name="Cai W."/>
            <person name="Li H."/>
            <person name="Song F."/>
        </authorList>
    </citation>
    <scope>NUCLEOTIDE SEQUENCE</scope>
    <source>
        <strain evidence="3">Cailab_2023a</strain>
    </source>
</reference>
<feature type="transmembrane region" description="Helical" evidence="2">
    <location>
        <begin position="23"/>
        <end position="44"/>
    </location>
</feature>
<keyword evidence="2" id="KW-0472">Membrane</keyword>
<dbReference type="AlphaFoldDB" id="A0AAW2HMN5"/>
<comment type="caution">
    <text evidence="3">The sequence shown here is derived from an EMBL/GenBank/DDBJ whole genome shotgun (WGS) entry which is preliminary data.</text>
</comment>